<dbReference type="InterPro" id="IPR036875">
    <property type="entry name" value="Znf_CCHC_sf"/>
</dbReference>
<accession>A0A284SBE0</accession>
<evidence type="ECO:0000256" key="3">
    <source>
        <dbReference type="SAM" id="MobiDB-lite"/>
    </source>
</evidence>
<dbReference type="InterPro" id="IPR001878">
    <property type="entry name" value="Znf_CCHC"/>
</dbReference>
<feature type="compositionally biased region" description="Polar residues" evidence="3">
    <location>
        <begin position="169"/>
        <end position="205"/>
    </location>
</feature>
<feature type="region of interest" description="Disordered" evidence="3">
    <location>
        <begin position="169"/>
        <end position="226"/>
    </location>
</feature>
<evidence type="ECO:0000256" key="2">
    <source>
        <dbReference type="PROSITE-ProRule" id="PRU00047"/>
    </source>
</evidence>
<feature type="compositionally biased region" description="Low complexity" evidence="3">
    <location>
        <begin position="31"/>
        <end position="41"/>
    </location>
</feature>
<reference evidence="6" key="1">
    <citation type="journal article" date="2017" name="Nat. Ecol. Evol.">
        <title>Genome expansion and lineage-specific genetic innovations in the forest pathogenic fungi Armillaria.</title>
        <authorList>
            <person name="Sipos G."/>
            <person name="Prasanna A.N."/>
            <person name="Walter M.C."/>
            <person name="O'Connor E."/>
            <person name="Balint B."/>
            <person name="Krizsan K."/>
            <person name="Kiss B."/>
            <person name="Hess J."/>
            <person name="Varga T."/>
            <person name="Slot J."/>
            <person name="Riley R."/>
            <person name="Boka B."/>
            <person name="Rigling D."/>
            <person name="Barry K."/>
            <person name="Lee J."/>
            <person name="Mihaltcheva S."/>
            <person name="LaButti K."/>
            <person name="Lipzen A."/>
            <person name="Waldron R."/>
            <person name="Moloney N.M."/>
            <person name="Sperisen C."/>
            <person name="Kredics L."/>
            <person name="Vagvoelgyi C."/>
            <person name="Patrignani A."/>
            <person name="Fitzpatrick D."/>
            <person name="Nagy I."/>
            <person name="Doyle S."/>
            <person name="Anderson J.B."/>
            <person name="Grigoriev I.V."/>
            <person name="Gueldener U."/>
            <person name="Muensterkoetter M."/>
            <person name="Nagy L.G."/>
        </authorList>
    </citation>
    <scope>NUCLEOTIDE SEQUENCE [LARGE SCALE GENOMIC DNA]</scope>
    <source>
        <strain evidence="6">C18/9</strain>
    </source>
</reference>
<evidence type="ECO:0000259" key="4">
    <source>
        <dbReference type="PROSITE" id="PS50158"/>
    </source>
</evidence>
<feature type="domain" description="CCHC-type" evidence="4">
    <location>
        <begin position="234"/>
        <end position="250"/>
    </location>
</feature>
<evidence type="ECO:0000313" key="6">
    <source>
        <dbReference type="Proteomes" id="UP000219338"/>
    </source>
</evidence>
<dbReference type="PROSITE" id="PS50158">
    <property type="entry name" value="ZF_CCHC"/>
    <property type="match status" value="1"/>
</dbReference>
<feature type="region of interest" description="Disordered" evidence="3">
    <location>
        <begin position="473"/>
        <end position="531"/>
    </location>
</feature>
<evidence type="ECO:0000256" key="1">
    <source>
        <dbReference type="ARBA" id="ARBA00022664"/>
    </source>
</evidence>
<feature type="compositionally biased region" description="Low complexity" evidence="3">
    <location>
        <begin position="573"/>
        <end position="585"/>
    </location>
</feature>
<keyword evidence="2" id="KW-0862">Zinc</keyword>
<keyword evidence="1" id="KW-0507">mRNA processing</keyword>
<keyword evidence="2" id="KW-0863">Zinc-finger</keyword>
<feature type="region of interest" description="Disordered" evidence="3">
    <location>
        <begin position="432"/>
        <end position="456"/>
    </location>
</feature>
<dbReference type="SUPFAM" id="SSF57756">
    <property type="entry name" value="Retrovirus zinc finger-like domains"/>
    <property type="match status" value="1"/>
</dbReference>
<dbReference type="Proteomes" id="UP000219338">
    <property type="component" value="Unassembled WGS sequence"/>
</dbReference>
<name>A0A284SBE0_ARMOS</name>
<feature type="region of interest" description="Disordered" evidence="3">
    <location>
        <begin position="1"/>
        <end position="45"/>
    </location>
</feature>
<dbReference type="Gene3D" id="4.10.60.10">
    <property type="entry name" value="Zinc finger, CCHC-type"/>
    <property type="match status" value="1"/>
</dbReference>
<dbReference type="Pfam" id="PF00098">
    <property type="entry name" value="zf-CCHC"/>
    <property type="match status" value="1"/>
</dbReference>
<dbReference type="GO" id="GO:0006397">
    <property type="term" value="P:mRNA processing"/>
    <property type="evidence" value="ECO:0007669"/>
    <property type="project" value="UniProtKB-KW"/>
</dbReference>
<protein>
    <recommendedName>
        <fullName evidence="4">CCHC-type domain-containing protein</fullName>
    </recommendedName>
</protein>
<keyword evidence="6" id="KW-1185">Reference proteome</keyword>
<dbReference type="EMBL" id="FUEG01000057">
    <property type="protein sequence ID" value="SJL18324.1"/>
    <property type="molecule type" value="Genomic_DNA"/>
</dbReference>
<feature type="region of interest" description="Disordered" evidence="3">
    <location>
        <begin position="544"/>
        <end position="593"/>
    </location>
</feature>
<dbReference type="SMART" id="SM00343">
    <property type="entry name" value="ZnF_C2HC"/>
    <property type="match status" value="1"/>
</dbReference>
<evidence type="ECO:0000313" key="5">
    <source>
        <dbReference type="EMBL" id="SJL18324.1"/>
    </source>
</evidence>
<dbReference type="OrthoDB" id="3205788at2759"/>
<proteinExistence type="predicted"/>
<dbReference type="AlphaFoldDB" id="A0A284SBE0"/>
<keyword evidence="2" id="KW-0479">Metal-binding</keyword>
<gene>
    <name evidence="5" type="ORF">ARMOST_21910</name>
</gene>
<dbReference type="GO" id="GO:0008270">
    <property type="term" value="F:zinc ion binding"/>
    <property type="evidence" value="ECO:0007669"/>
    <property type="project" value="UniProtKB-KW"/>
</dbReference>
<dbReference type="GO" id="GO:0003676">
    <property type="term" value="F:nucleic acid binding"/>
    <property type="evidence" value="ECO:0007669"/>
    <property type="project" value="InterPro"/>
</dbReference>
<sequence>MAGCKTPHGQTAPTFRRQSSPPTSKSPPPASSSQSRISKAPPRTDARFRFPSWSEFTTLLAQNFHDPASKELHEKRMFNLRMGKGPAISYFQELEVEAKKANRRGETDARGLMVKAVRLGVPDSYTNAIANSGQHIPVTYNDWKRRICIMYEERQKKWVFDQTIGARSGSSKGIATTATSQPKAGGATSSTLAKQPSGSSATTGGRDSAGRWTTHPGQGLPMSIDAQKLRNEGRCFRCKEKGHMSKDCPKKKEFQDIRSVQVTNEPVTGSKVEEIAKDLHTGAHLSSTGRSHGLFVGTSSNPTCIIKCTNIFSEHSNILHLRAPAFNVSSTTSNPVTESQNRYAALSVEECADNNDNDNDLPLKGCTDASPARAEAKAVKPAGHEAESLPTRPLLMLGQTNANRPTSSLCGEIQSVNVTDEKSPIIVTPIDNASLPRMTDGTKGSSKGSPDEVSYQHDQAAQTLGSTITTVDVESQLDGETTARLPGQQRVKEDDEPTTNSKECEGCCSPRDGHKKARAGNSEGQEETGNSAFAVQAQSAALSRGSLLSTRDGDRSILPRNEPGSAKAQKRPAAGQEAASAQAVQRGHPTTMIEVPDEEDDMAYQIWLAKERLPTIVKKGDEPSSAPPTKPNFAKWYKPFEVDWTLRAICEA</sequence>
<organism evidence="5 6">
    <name type="scientific">Armillaria ostoyae</name>
    <name type="common">Armillaria root rot fungus</name>
    <dbReference type="NCBI Taxonomy" id="47428"/>
    <lineage>
        <taxon>Eukaryota</taxon>
        <taxon>Fungi</taxon>
        <taxon>Dikarya</taxon>
        <taxon>Basidiomycota</taxon>
        <taxon>Agaricomycotina</taxon>
        <taxon>Agaricomycetes</taxon>
        <taxon>Agaricomycetidae</taxon>
        <taxon>Agaricales</taxon>
        <taxon>Marasmiineae</taxon>
        <taxon>Physalacriaceae</taxon>
        <taxon>Armillaria</taxon>
    </lineage>
</organism>